<dbReference type="GO" id="GO:0005184">
    <property type="term" value="F:neuropeptide hormone activity"/>
    <property type="evidence" value="ECO:0007669"/>
    <property type="project" value="InterPro"/>
</dbReference>
<name>A0AAY4E1B2_9TELE</name>
<evidence type="ECO:0000256" key="3">
    <source>
        <dbReference type="ARBA" id="ARBA00022525"/>
    </source>
</evidence>
<dbReference type="GO" id="GO:0009267">
    <property type="term" value="P:cellular response to starvation"/>
    <property type="evidence" value="ECO:0007669"/>
    <property type="project" value="InterPro"/>
</dbReference>
<dbReference type="GeneTree" id="ENSGT00390000018319"/>
<dbReference type="GO" id="GO:0043410">
    <property type="term" value="P:positive regulation of MAPK cascade"/>
    <property type="evidence" value="ECO:0007669"/>
    <property type="project" value="InterPro"/>
</dbReference>
<evidence type="ECO:0000313" key="6">
    <source>
        <dbReference type="Ensembl" id="ENSDCDP00010051537.1"/>
    </source>
</evidence>
<dbReference type="GO" id="GO:0008343">
    <property type="term" value="P:adult feeding behavior"/>
    <property type="evidence" value="ECO:0007669"/>
    <property type="project" value="InterPro"/>
</dbReference>
<sequence length="102" mass="11543">MARTGTLLLALCVLLCSVSPASPARPGEQKRELSLYLYQLGVLQNVLEKLQNRRMTIWERKHSRLPNCNVGDFCTVKKGPRFGQLCDCPRGSKCNLFFLKCL</sequence>
<keyword evidence="5" id="KW-0732">Signal</keyword>
<dbReference type="Proteomes" id="UP000694580">
    <property type="component" value="Chromosome 5"/>
</dbReference>
<evidence type="ECO:0008006" key="8">
    <source>
        <dbReference type="Google" id="ProtNLM"/>
    </source>
</evidence>
<dbReference type="GO" id="GO:0032099">
    <property type="term" value="P:negative regulation of appetite"/>
    <property type="evidence" value="ECO:0007669"/>
    <property type="project" value="InterPro"/>
</dbReference>
<dbReference type="Ensembl" id="ENSDCDT00010062000.1">
    <property type="protein sequence ID" value="ENSDCDP00010051537.1"/>
    <property type="gene ID" value="ENSDCDG00010030358.1"/>
</dbReference>
<dbReference type="GO" id="GO:0007186">
    <property type="term" value="P:G protein-coupled receptor signaling pathway"/>
    <property type="evidence" value="ECO:0007669"/>
    <property type="project" value="InterPro"/>
</dbReference>
<accession>A0AAY4E1B2</accession>
<evidence type="ECO:0000313" key="7">
    <source>
        <dbReference type="Proteomes" id="UP000694580"/>
    </source>
</evidence>
<keyword evidence="4" id="KW-1015">Disulfide bond</keyword>
<dbReference type="InterPro" id="IPR009106">
    <property type="entry name" value="CART"/>
</dbReference>
<reference evidence="6 7" key="1">
    <citation type="submission" date="2020-06" db="EMBL/GenBank/DDBJ databases">
        <authorList>
            <consortium name="Wellcome Sanger Institute Data Sharing"/>
        </authorList>
    </citation>
    <scope>NUCLEOTIDE SEQUENCE [LARGE SCALE GENOMIC DNA]</scope>
</reference>
<dbReference type="Pfam" id="PF06373">
    <property type="entry name" value="CART"/>
    <property type="match status" value="1"/>
</dbReference>
<dbReference type="PANTHER" id="PTHR16655">
    <property type="entry name" value="COCAINE AND AMPHETAMINE REGULATED TRANSCRIPT PROTEIN"/>
    <property type="match status" value="1"/>
</dbReference>
<dbReference type="SUPFAM" id="SSF64546">
    <property type="entry name" value="Satiety factor CART (cocaine and amphetamine regulated transcript)"/>
    <property type="match status" value="1"/>
</dbReference>
<dbReference type="Gene3D" id="4.10.40.30">
    <property type="entry name" value="CART, C-terminal domain"/>
    <property type="match status" value="1"/>
</dbReference>
<evidence type="ECO:0000256" key="2">
    <source>
        <dbReference type="ARBA" id="ARBA00005294"/>
    </source>
</evidence>
<keyword evidence="3" id="KW-0964">Secreted</keyword>
<feature type="signal peptide" evidence="5">
    <location>
        <begin position="1"/>
        <end position="23"/>
    </location>
</feature>
<comment type="subcellular location">
    <subcellularLocation>
        <location evidence="1">Secreted</location>
    </subcellularLocation>
</comment>
<dbReference type="InterPro" id="IPR036722">
    <property type="entry name" value="CART_C_sf"/>
</dbReference>
<reference evidence="6" key="2">
    <citation type="submission" date="2025-08" db="UniProtKB">
        <authorList>
            <consortium name="Ensembl"/>
        </authorList>
    </citation>
    <scope>IDENTIFICATION</scope>
</reference>
<evidence type="ECO:0000256" key="4">
    <source>
        <dbReference type="ARBA" id="ARBA00023157"/>
    </source>
</evidence>
<evidence type="ECO:0000256" key="1">
    <source>
        <dbReference type="ARBA" id="ARBA00004613"/>
    </source>
</evidence>
<protein>
    <recommendedName>
        <fullName evidence="8">Cocaine- and amphetamine-regulated transcript protein</fullName>
    </recommendedName>
</protein>
<evidence type="ECO:0000256" key="5">
    <source>
        <dbReference type="SAM" id="SignalP"/>
    </source>
</evidence>
<organism evidence="6 7">
    <name type="scientific">Denticeps clupeoides</name>
    <name type="common">denticle herring</name>
    <dbReference type="NCBI Taxonomy" id="299321"/>
    <lineage>
        <taxon>Eukaryota</taxon>
        <taxon>Metazoa</taxon>
        <taxon>Chordata</taxon>
        <taxon>Craniata</taxon>
        <taxon>Vertebrata</taxon>
        <taxon>Euteleostomi</taxon>
        <taxon>Actinopterygii</taxon>
        <taxon>Neopterygii</taxon>
        <taxon>Teleostei</taxon>
        <taxon>Clupei</taxon>
        <taxon>Clupeiformes</taxon>
        <taxon>Denticipitoidei</taxon>
        <taxon>Denticipitidae</taxon>
        <taxon>Denticeps</taxon>
    </lineage>
</organism>
<proteinExistence type="inferred from homology"/>
<dbReference type="GO" id="GO:0005615">
    <property type="term" value="C:extracellular space"/>
    <property type="evidence" value="ECO:0007669"/>
    <property type="project" value="InterPro"/>
</dbReference>
<feature type="chain" id="PRO_5044198851" description="Cocaine- and amphetamine-regulated transcript protein" evidence="5">
    <location>
        <begin position="24"/>
        <end position="102"/>
    </location>
</feature>
<dbReference type="AlphaFoldDB" id="A0AAY4E1B2"/>
<comment type="similarity">
    <text evidence="2">Belongs to the CART family.</text>
</comment>
<keyword evidence="7" id="KW-1185">Reference proteome</keyword>
<reference evidence="6" key="3">
    <citation type="submission" date="2025-09" db="UniProtKB">
        <authorList>
            <consortium name="Ensembl"/>
        </authorList>
    </citation>
    <scope>IDENTIFICATION</scope>
</reference>